<gene>
    <name evidence="4" type="ORF">SAMN04488122_2830</name>
</gene>
<dbReference type="FunFam" id="2.60.120.1440:FF:000001">
    <property type="entry name" value="Putative anti-sigma factor"/>
    <property type="match status" value="1"/>
</dbReference>
<proteinExistence type="predicted"/>
<name>A0A1I0RIX0_9BACT</name>
<dbReference type="Pfam" id="PF04773">
    <property type="entry name" value="FecR"/>
    <property type="match status" value="1"/>
</dbReference>
<feature type="domain" description="FecR protein" evidence="2">
    <location>
        <begin position="119"/>
        <end position="212"/>
    </location>
</feature>
<dbReference type="Proteomes" id="UP000199310">
    <property type="component" value="Unassembled WGS sequence"/>
</dbReference>
<evidence type="ECO:0000256" key="1">
    <source>
        <dbReference type="SAM" id="Phobius"/>
    </source>
</evidence>
<evidence type="ECO:0000259" key="3">
    <source>
        <dbReference type="Pfam" id="PF16344"/>
    </source>
</evidence>
<keyword evidence="1" id="KW-0812">Transmembrane</keyword>
<dbReference type="Gene3D" id="3.55.50.30">
    <property type="match status" value="1"/>
</dbReference>
<evidence type="ECO:0000259" key="2">
    <source>
        <dbReference type="Pfam" id="PF04773"/>
    </source>
</evidence>
<keyword evidence="1" id="KW-1133">Transmembrane helix</keyword>
<dbReference type="InterPro" id="IPR006860">
    <property type="entry name" value="FecR"/>
</dbReference>
<dbReference type="PIRSF" id="PIRSF018266">
    <property type="entry name" value="FecR"/>
    <property type="match status" value="1"/>
</dbReference>
<dbReference type="PANTHER" id="PTHR30273">
    <property type="entry name" value="PERIPLASMIC SIGNAL SENSOR AND SIGMA FACTOR ACTIVATOR FECR-RELATED"/>
    <property type="match status" value="1"/>
</dbReference>
<protein>
    <submittedName>
        <fullName evidence="4">Ferric-dicitrate binding protein FerR, regulates iron transport through sigma-19</fullName>
    </submittedName>
</protein>
<organism evidence="4 5">
    <name type="scientific">Chitinophaga arvensicola</name>
    <dbReference type="NCBI Taxonomy" id="29529"/>
    <lineage>
        <taxon>Bacteria</taxon>
        <taxon>Pseudomonadati</taxon>
        <taxon>Bacteroidota</taxon>
        <taxon>Chitinophagia</taxon>
        <taxon>Chitinophagales</taxon>
        <taxon>Chitinophagaceae</taxon>
        <taxon>Chitinophaga</taxon>
    </lineage>
</organism>
<dbReference type="AlphaFoldDB" id="A0A1I0RIX0"/>
<feature type="transmembrane region" description="Helical" evidence="1">
    <location>
        <begin position="88"/>
        <end position="107"/>
    </location>
</feature>
<dbReference type="RefSeq" id="WP_089895714.1">
    <property type="nucleotide sequence ID" value="NZ_FOJG01000001.1"/>
</dbReference>
<dbReference type="STRING" id="29529.SAMN04488122_2830"/>
<dbReference type="GO" id="GO:0016989">
    <property type="term" value="F:sigma factor antagonist activity"/>
    <property type="evidence" value="ECO:0007669"/>
    <property type="project" value="TreeGrafter"/>
</dbReference>
<dbReference type="InterPro" id="IPR012373">
    <property type="entry name" value="Ferrdict_sens_TM"/>
</dbReference>
<reference evidence="5" key="1">
    <citation type="submission" date="2016-10" db="EMBL/GenBank/DDBJ databases">
        <authorList>
            <person name="Varghese N."/>
            <person name="Submissions S."/>
        </authorList>
    </citation>
    <scope>NUCLEOTIDE SEQUENCE [LARGE SCALE GENOMIC DNA]</scope>
    <source>
        <strain evidence="5">DSM 3695</strain>
    </source>
</reference>
<evidence type="ECO:0000313" key="4">
    <source>
        <dbReference type="EMBL" id="SEW40209.1"/>
    </source>
</evidence>
<dbReference type="PANTHER" id="PTHR30273:SF2">
    <property type="entry name" value="PROTEIN FECR"/>
    <property type="match status" value="1"/>
</dbReference>
<feature type="domain" description="Protein FecR C-terminal" evidence="3">
    <location>
        <begin position="284"/>
        <end position="352"/>
    </location>
</feature>
<dbReference type="Gene3D" id="2.60.120.1440">
    <property type="match status" value="1"/>
</dbReference>
<accession>A0A1I0RIX0</accession>
<sequence>MEANSRVWKLIARKISGELDRMETEELDRLLAADPELAAKVLAMQQATVSTSGAIPADRKEQMLQHILHQQQPAEIPPTPVRKLHQRWYWAAAIFLGLIVAGSLYFFQSQQRVNWSIVQAKPGTRSNVVLPDGTTVTLNAGSELAYPTDFMNSNRQVKLTGEGYFQVAKNADRPFIIHTATVDVKVLGTVFNLRAYPNESKTETALISGAVEVTIHRQKDNKILLKPGEKVEVDNQLTTVTTTRSGTPATATAATHTKPDIRIGPLVKDPVDQQVQETAWLEYKLIFREETFEQLAAQIERAYNVKIIFQDDAIKMASFSGKVKDESVTELLNILQATKHFNYKTVAGQIIIY</sequence>
<dbReference type="InterPro" id="IPR032508">
    <property type="entry name" value="FecR_C"/>
</dbReference>
<keyword evidence="1" id="KW-0472">Membrane</keyword>
<keyword evidence="5" id="KW-1185">Reference proteome</keyword>
<dbReference type="EMBL" id="FOJG01000001">
    <property type="protein sequence ID" value="SEW40209.1"/>
    <property type="molecule type" value="Genomic_DNA"/>
</dbReference>
<dbReference type="OrthoDB" id="1523735at2"/>
<dbReference type="Pfam" id="PF16344">
    <property type="entry name" value="FecR_C"/>
    <property type="match status" value="1"/>
</dbReference>
<evidence type="ECO:0000313" key="5">
    <source>
        <dbReference type="Proteomes" id="UP000199310"/>
    </source>
</evidence>